<protein>
    <submittedName>
        <fullName evidence="1">2065_t:CDS:1</fullName>
    </submittedName>
</protein>
<accession>A0A9N9I6R7</accession>
<comment type="caution">
    <text evidence="1">The sequence shown here is derived from an EMBL/GenBank/DDBJ whole genome shotgun (WGS) entry which is preliminary data.</text>
</comment>
<reference evidence="1" key="1">
    <citation type="submission" date="2021-06" db="EMBL/GenBank/DDBJ databases">
        <authorList>
            <person name="Kallberg Y."/>
            <person name="Tangrot J."/>
            <person name="Rosling A."/>
        </authorList>
    </citation>
    <scope>NUCLEOTIDE SEQUENCE</scope>
    <source>
        <strain evidence="1">CL551</strain>
    </source>
</reference>
<dbReference type="Proteomes" id="UP000789342">
    <property type="component" value="Unassembled WGS sequence"/>
</dbReference>
<organism evidence="1 2">
    <name type="scientific">Acaulospora morrowiae</name>
    <dbReference type="NCBI Taxonomy" id="94023"/>
    <lineage>
        <taxon>Eukaryota</taxon>
        <taxon>Fungi</taxon>
        <taxon>Fungi incertae sedis</taxon>
        <taxon>Mucoromycota</taxon>
        <taxon>Glomeromycotina</taxon>
        <taxon>Glomeromycetes</taxon>
        <taxon>Diversisporales</taxon>
        <taxon>Acaulosporaceae</taxon>
        <taxon>Acaulospora</taxon>
    </lineage>
</organism>
<gene>
    <name evidence="1" type="ORF">AMORRO_LOCUS13393</name>
</gene>
<dbReference type="EMBL" id="CAJVPV010022802">
    <property type="protein sequence ID" value="CAG8721894.1"/>
    <property type="molecule type" value="Genomic_DNA"/>
</dbReference>
<keyword evidence="2" id="KW-1185">Reference proteome</keyword>
<dbReference type="AlphaFoldDB" id="A0A9N9I6R7"/>
<sequence>MAGALNRHFSTKHEFSCLIERQLFTRKNSSLNTPTSAVDMITPISQVEVAVNKSEALGRAKRIDQSLQYKLRDKTRLFIDFMRIKVKG</sequence>
<proteinExistence type="predicted"/>
<feature type="non-terminal residue" evidence="1">
    <location>
        <position position="88"/>
    </location>
</feature>
<evidence type="ECO:0000313" key="2">
    <source>
        <dbReference type="Proteomes" id="UP000789342"/>
    </source>
</evidence>
<name>A0A9N9I6R7_9GLOM</name>
<evidence type="ECO:0000313" key="1">
    <source>
        <dbReference type="EMBL" id="CAG8721894.1"/>
    </source>
</evidence>